<dbReference type="RefSeq" id="WP_059206014.1">
    <property type="nucleotide sequence ID" value="NZ_CP107731.1"/>
</dbReference>
<gene>
    <name evidence="1" type="ORF">AQJ46_14635</name>
</gene>
<protein>
    <recommendedName>
        <fullName evidence="3">DUF4265 domain-containing protein</fullName>
    </recommendedName>
</protein>
<comment type="caution">
    <text evidence="1">The sequence shown here is derived from an EMBL/GenBank/DDBJ whole genome shotgun (WGS) entry which is preliminary data.</text>
</comment>
<evidence type="ECO:0000313" key="1">
    <source>
        <dbReference type="EMBL" id="KUN70894.1"/>
    </source>
</evidence>
<sequence>MRLLVATGPSGRPVVEDVPARELGGGRWQLLGSPGLARGAAAGDTLVVAGDGSFTVTGRGGNVAVQVSGPAGTEERLGELTERVKALGGLLDSRGATRDGRHTFSVYTVPAAAGFPAIEEAFQAYTAAVPQGQWTYANVFDDDGRPLNWWAAD</sequence>
<evidence type="ECO:0000313" key="2">
    <source>
        <dbReference type="Proteomes" id="UP000053669"/>
    </source>
</evidence>
<name>A0A101SBA9_9ACTN</name>
<reference evidence="1 2" key="1">
    <citation type="submission" date="2015-10" db="EMBL/GenBank/DDBJ databases">
        <title>Draft genome sequence of Streptomyces canus DSM 40017, type strain for the species Streptomyces canus.</title>
        <authorList>
            <person name="Ruckert C."/>
            <person name="Winkler A."/>
            <person name="Kalinowski J."/>
            <person name="Kampfer P."/>
            <person name="Glaeser S."/>
        </authorList>
    </citation>
    <scope>NUCLEOTIDE SEQUENCE [LARGE SCALE GENOMIC DNA]</scope>
    <source>
        <strain evidence="1 2">DSM 40017</strain>
    </source>
</reference>
<organism evidence="1 2">
    <name type="scientific">Streptomyces canus</name>
    <dbReference type="NCBI Taxonomy" id="58343"/>
    <lineage>
        <taxon>Bacteria</taxon>
        <taxon>Bacillati</taxon>
        <taxon>Actinomycetota</taxon>
        <taxon>Actinomycetes</taxon>
        <taxon>Kitasatosporales</taxon>
        <taxon>Streptomycetaceae</taxon>
        <taxon>Streptomyces</taxon>
        <taxon>Streptomyces aurantiacus group</taxon>
    </lineage>
</organism>
<dbReference type="Pfam" id="PF14085">
    <property type="entry name" value="DUF4265"/>
    <property type="match status" value="1"/>
</dbReference>
<dbReference type="Proteomes" id="UP000053669">
    <property type="component" value="Unassembled WGS sequence"/>
</dbReference>
<dbReference type="AlphaFoldDB" id="A0A101SBA9"/>
<accession>A0A101SBA9</accession>
<dbReference type="InterPro" id="IPR025361">
    <property type="entry name" value="DUF4265"/>
</dbReference>
<dbReference type="EMBL" id="LMWU01000016">
    <property type="protein sequence ID" value="KUN70894.1"/>
    <property type="molecule type" value="Genomic_DNA"/>
</dbReference>
<evidence type="ECO:0008006" key="3">
    <source>
        <dbReference type="Google" id="ProtNLM"/>
    </source>
</evidence>
<proteinExistence type="predicted"/>